<proteinExistence type="predicted"/>
<dbReference type="PANTHER" id="PTHR11927">
    <property type="entry name" value="GALACTOSIDE 2-L-FUCOSYLTRANSFERASE"/>
    <property type="match status" value="1"/>
</dbReference>
<protein>
    <recommendedName>
        <fullName evidence="5">Alpha-1,2-fucosyltransferase</fullName>
    </recommendedName>
</protein>
<accession>A0A9C7GDK7</accession>
<dbReference type="PANTHER" id="PTHR11927:SF9">
    <property type="entry name" value="L-FUCOSYLTRANSFERASE"/>
    <property type="match status" value="1"/>
</dbReference>
<dbReference type="GO" id="GO:0008107">
    <property type="term" value="F:galactoside 2-alpha-L-fucosyltransferase activity"/>
    <property type="evidence" value="ECO:0007669"/>
    <property type="project" value="InterPro"/>
</dbReference>
<sequence>MSEKPIVTMNTLGEMGRFGNQFFQYAFLRTYANIYNLEVETSKWIGQYLFGHNDPPTTHQFKTINEYDHPLFKNIFSYEKPPFKNVNFWGFFQFHTKVYAPYKDYFRSLFQPVDSVKAIMEKGEAILRSKGKTIVALHIRRGDYKGYGNVEGLSKIFYPAPTTWYKNWLKNIWPTLDNPVLFVASDELIDVLDDFKEYYPVTSKDIFDNFSPADYYPDFYILSKSDIMAISNSSFSFAASMLNENCKGFYRADYNHNGVVPYDPWSSQVLVNRHLIEPY</sequence>
<dbReference type="GO" id="GO:0016020">
    <property type="term" value="C:membrane"/>
    <property type="evidence" value="ECO:0007669"/>
    <property type="project" value="InterPro"/>
</dbReference>
<dbReference type="Pfam" id="PF01531">
    <property type="entry name" value="Glyco_transf_11"/>
    <property type="match status" value="1"/>
</dbReference>
<reference evidence="3" key="1">
    <citation type="submission" date="2021-10" db="EMBL/GenBank/DDBJ databases">
        <authorList>
            <person name="Criscuolo A."/>
        </authorList>
    </citation>
    <scope>NUCLEOTIDE SEQUENCE</scope>
    <source>
        <strain evidence="3">CIP111885</strain>
    </source>
</reference>
<evidence type="ECO:0000256" key="1">
    <source>
        <dbReference type="ARBA" id="ARBA00022676"/>
    </source>
</evidence>
<dbReference type="Gene3D" id="3.40.50.11350">
    <property type="match status" value="1"/>
</dbReference>
<evidence type="ECO:0000313" key="3">
    <source>
        <dbReference type="EMBL" id="CAG9610459.1"/>
    </source>
</evidence>
<dbReference type="AlphaFoldDB" id="A0A9C7GDK7"/>
<dbReference type="RefSeq" id="WP_230498823.1">
    <property type="nucleotide sequence ID" value="NZ_CAKJTG010000037.1"/>
</dbReference>
<dbReference type="Proteomes" id="UP000789845">
    <property type="component" value="Unassembled WGS sequence"/>
</dbReference>
<dbReference type="GO" id="GO:0005975">
    <property type="term" value="P:carbohydrate metabolic process"/>
    <property type="evidence" value="ECO:0007669"/>
    <property type="project" value="InterPro"/>
</dbReference>
<keyword evidence="1" id="KW-0328">Glycosyltransferase</keyword>
<gene>
    <name evidence="3" type="ORF">NEOCIP111885_04233</name>
</gene>
<name>A0A9C7GDK7_9BACI</name>
<evidence type="ECO:0000256" key="2">
    <source>
        <dbReference type="ARBA" id="ARBA00022679"/>
    </source>
</evidence>
<dbReference type="EMBL" id="CAKJTG010000037">
    <property type="protein sequence ID" value="CAG9610459.1"/>
    <property type="molecule type" value="Genomic_DNA"/>
</dbReference>
<organism evidence="3 4">
    <name type="scientific">Pseudoneobacillus rhizosphaerae</name>
    <dbReference type="NCBI Taxonomy" id="2880968"/>
    <lineage>
        <taxon>Bacteria</taxon>
        <taxon>Bacillati</taxon>
        <taxon>Bacillota</taxon>
        <taxon>Bacilli</taxon>
        <taxon>Bacillales</taxon>
        <taxon>Bacillaceae</taxon>
        <taxon>Pseudoneobacillus</taxon>
    </lineage>
</organism>
<keyword evidence="2" id="KW-0808">Transferase</keyword>
<evidence type="ECO:0000313" key="4">
    <source>
        <dbReference type="Proteomes" id="UP000789845"/>
    </source>
</evidence>
<dbReference type="InterPro" id="IPR002516">
    <property type="entry name" value="Glyco_trans_11"/>
</dbReference>
<comment type="caution">
    <text evidence="3">The sequence shown here is derived from an EMBL/GenBank/DDBJ whole genome shotgun (WGS) entry which is preliminary data.</text>
</comment>
<keyword evidence="4" id="KW-1185">Reference proteome</keyword>
<evidence type="ECO:0008006" key="5">
    <source>
        <dbReference type="Google" id="ProtNLM"/>
    </source>
</evidence>